<organism evidence="2">
    <name type="scientific">Chitinibacter mangrovi</name>
    <dbReference type="NCBI Taxonomy" id="3153927"/>
    <lineage>
        <taxon>Bacteria</taxon>
        <taxon>Pseudomonadati</taxon>
        <taxon>Pseudomonadota</taxon>
        <taxon>Betaproteobacteria</taxon>
        <taxon>Neisseriales</taxon>
        <taxon>Chitinibacteraceae</taxon>
        <taxon>Chitinibacter</taxon>
    </lineage>
</organism>
<feature type="domain" description="Knr4/Smi1-like" evidence="1">
    <location>
        <begin position="5"/>
        <end position="128"/>
    </location>
</feature>
<protein>
    <submittedName>
        <fullName evidence="2">SMI1/KNR4 family protein</fullName>
    </submittedName>
</protein>
<dbReference type="SUPFAM" id="SSF160631">
    <property type="entry name" value="SMI1/KNR4-like"/>
    <property type="match status" value="1"/>
</dbReference>
<dbReference type="KEGG" id="cmav:ABHF33_12420"/>
<dbReference type="InterPro" id="IPR018958">
    <property type="entry name" value="Knr4/Smi1-like_dom"/>
</dbReference>
<dbReference type="Gene3D" id="3.40.1580.10">
    <property type="entry name" value="SMI1/KNR4-like"/>
    <property type="match status" value="1"/>
</dbReference>
<dbReference type="InterPro" id="IPR037883">
    <property type="entry name" value="Knr4/Smi1-like_sf"/>
</dbReference>
<evidence type="ECO:0000259" key="1">
    <source>
        <dbReference type="Pfam" id="PF09346"/>
    </source>
</evidence>
<dbReference type="EMBL" id="CP157355">
    <property type="protein sequence ID" value="XBL99863.1"/>
    <property type="molecule type" value="Genomic_DNA"/>
</dbReference>
<gene>
    <name evidence="2" type="ORF">ABHF33_12420</name>
</gene>
<evidence type="ECO:0000313" key="2">
    <source>
        <dbReference type="EMBL" id="XBL99863.1"/>
    </source>
</evidence>
<accession>A0AAU7F8R2</accession>
<reference evidence="2" key="1">
    <citation type="submission" date="2024-05" db="EMBL/GenBank/DDBJ databases">
        <authorList>
            <person name="Yang L."/>
            <person name="Pan L."/>
        </authorList>
    </citation>
    <scope>NUCLEOTIDE SEQUENCE</scope>
    <source>
        <strain evidence="2">FCG-7</strain>
    </source>
</reference>
<dbReference type="AlphaFoldDB" id="A0AAU7F8R2"/>
<dbReference type="RefSeq" id="WP_348944247.1">
    <property type="nucleotide sequence ID" value="NZ_CP157355.1"/>
</dbReference>
<sequence length="133" mass="15007">MSFNLDEKYIQVAELELGAALPESYRLAMQKENGGSIKVSGDIWQQYPIADTSERKRLVRSCNHIIKETAFYRDCGFFPEHAIAIASNGCGDQLVFIHTDNEDNEFLPAVYIWAHESGELDMVADDFSNIKSV</sequence>
<name>A0AAU7F8R2_9NEIS</name>
<dbReference type="Pfam" id="PF09346">
    <property type="entry name" value="SMI1_KNR4"/>
    <property type="match status" value="1"/>
</dbReference>
<proteinExistence type="predicted"/>